<evidence type="ECO:0000313" key="2">
    <source>
        <dbReference type="Proteomes" id="UP000748025"/>
    </source>
</evidence>
<proteinExistence type="predicted"/>
<name>A0A9P7NA04_9HYPO</name>
<protein>
    <submittedName>
        <fullName evidence="1">Uncharacterized protein</fullName>
    </submittedName>
</protein>
<comment type="caution">
    <text evidence="1">The sequence shown here is derived from an EMBL/GenBank/DDBJ whole genome shotgun (WGS) entry which is preliminary data.</text>
</comment>
<reference evidence="1" key="1">
    <citation type="journal article" date="2020" name="bioRxiv">
        <title>Whole genome comparisons of ergot fungi reveals the divergence and evolution of species within the genus Claviceps are the result of varying mechanisms driving genome evolution and host range expansion.</title>
        <authorList>
            <person name="Wyka S.A."/>
            <person name="Mondo S.J."/>
            <person name="Liu M."/>
            <person name="Dettman J."/>
            <person name="Nalam V."/>
            <person name="Broders K.D."/>
        </authorList>
    </citation>
    <scope>NUCLEOTIDE SEQUENCE</scope>
    <source>
        <strain evidence="1">CCC 602</strain>
    </source>
</reference>
<dbReference type="AlphaFoldDB" id="A0A9P7NA04"/>
<evidence type="ECO:0000313" key="1">
    <source>
        <dbReference type="EMBL" id="KAG6000746.1"/>
    </source>
</evidence>
<accession>A0A9P7NA04</accession>
<organism evidence="1 2">
    <name type="scientific">Claviceps pusilla</name>
    <dbReference type="NCBI Taxonomy" id="123648"/>
    <lineage>
        <taxon>Eukaryota</taxon>
        <taxon>Fungi</taxon>
        <taxon>Dikarya</taxon>
        <taxon>Ascomycota</taxon>
        <taxon>Pezizomycotina</taxon>
        <taxon>Sordariomycetes</taxon>
        <taxon>Hypocreomycetidae</taxon>
        <taxon>Hypocreales</taxon>
        <taxon>Clavicipitaceae</taxon>
        <taxon>Claviceps</taxon>
    </lineage>
</organism>
<sequence length="225" mass="24543">MVVRVEDPAELAEASDGGLVHGPEIPVGWLASLSQAKWRSPLFPEQSSRNGVARRGMAWHGAAWRDELDIARRRSALVSVRGSSAPVWSGAAINRCHLVMSRTQKCSHCFSAKFAQAHSRMCSGAARKDHLSHLFRTPCLARLGTPRTPGTHLPSWAPATVVHLSHLEGKNDGVAASTLTYSVSGSYFGTWMNRNHRSLSLSLPRFSPYQLSSSPPDLKLQMPSP</sequence>
<keyword evidence="2" id="KW-1185">Reference proteome</keyword>
<dbReference type="EMBL" id="SRPW01001501">
    <property type="protein sequence ID" value="KAG6000746.1"/>
    <property type="molecule type" value="Genomic_DNA"/>
</dbReference>
<gene>
    <name evidence="1" type="ORF">E4U43_001530</name>
</gene>
<dbReference type="Proteomes" id="UP000748025">
    <property type="component" value="Unassembled WGS sequence"/>
</dbReference>